<comment type="cofactor">
    <cofactor evidence="6">
        <name>Zn(2+)</name>
        <dbReference type="ChEBI" id="CHEBI:29105"/>
    </cofactor>
    <text evidence="6">Binds 1 zinc ion.</text>
</comment>
<evidence type="ECO:0000256" key="1">
    <source>
        <dbReference type="ARBA" id="ARBA00022670"/>
    </source>
</evidence>
<protein>
    <submittedName>
        <fullName evidence="9">M3 family oligoendopeptidase</fullName>
        <ecNumber evidence="9">3.4.-.-</ecNumber>
    </submittedName>
</protein>
<dbReference type="Proteomes" id="UP001589854">
    <property type="component" value="Unassembled WGS sequence"/>
</dbReference>
<evidence type="ECO:0000259" key="8">
    <source>
        <dbReference type="Pfam" id="PF08439"/>
    </source>
</evidence>
<gene>
    <name evidence="9" type="ORF">ACFFIX_05345</name>
</gene>
<keyword evidence="5 6" id="KW-0482">Metalloprotease</keyword>
<evidence type="ECO:0000313" key="9">
    <source>
        <dbReference type="EMBL" id="MFC0270873.1"/>
    </source>
</evidence>
<dbReference type="InterPro" id="IPR013647">
    <property type="entry name" value="OligopepF_N_dom"/>
</dbReference>
<organism evidence="9 10">
    <name type="scientific">Metabacillus herbersteinensis</name>
    <dbReference type="NCBI Taxonomy" id="283816"/>
    <lineage>
        <taxon>Bacteria</taxon>
        <taxon>Bacillati</taxon>
        <taxon>Bacillota</taxon>
        <taxon>Bacilli</taxon>
        <taxon>Bacillales</taxon>
        <taxon>Bacillaceae</taxon>
        <taxon>Metabacillus</taxon>
    </lineage>
</organism>
<dbReference type="Pfam" id="PF01432">
    <property type="entry name" value="Peptidase_M3"/>
    <property type="match status" value="1"/>
</dbReference>
<keyword evidence="10" id="KW-1185">Reference proteome</keyword>
<dbReference type="PANTHER" id="PTHR34217:SF1">
    <property type="entry name" value="CARBOXYPEPTIDASE 1"/>
    <property type="match status" value="1"/>
</dbReference>
<evidence type="ECO:0000256" key="3">
    <source>
        <dbReference type="ARBA" id="ARBA00022801"/>
    </source>
</evidence>
<evidence type="ECO:0000313" key="10">
    <source>
        <dbReference type="Proteomes" id="UP001589854"/>
    </source>
</evidence>
<dbReference type="Pfam" id="PF08439">
    <property type="entry name" value="Peptidase_M3_N"/>
    <property type="match status" value="1"/>
</dbReference>
<evidence type="ECO:0000256" key="6">
    <source>
        <dbReference type="RuleBase" id="RU003435"/>
    </source>
</evidence>
<keyword evidence="2 6" id="KW-0479">Metal-binding</keyword>
<keyword evidence="1 6" id="KW-0645">Protease</keyword>
<evidence type="ECO:0000259" key="7">
    <source>
        <dbReference type="Pfam" id="PF01432"/>
    </source>
</evidence>
<keyword evidence="4 6" id="KW-0862">Zinc</keyword>
<dbReference type="NCBIfam" id="TIGR02290">
    <property type="entry name" value="M3_fam_3"/>
    <property type="match status" value="1"/>
</dbReference>
<dbReference type="Gene3D" id="1.20.140.70">
    <property type="entry name" value="Oligopeptidase f, N-terminal domain"/>
    <property type="match status" value="1"/>
</dbReference>
<dbReference type="InterPro" id="IPR001567">
    <property type="entry name" value="Pept_M3A_M3B_dom"/>
</dbReference>
<dbReference type="PANTHER" id="PTHR34217">
    <property type="entry name" value="METAL-DEPENDENT CARBOXYPEPTIDASE"/>
    <property type="match status" value="1"/>
</dbReference>
<feature type="domain" description="Peptidase M3A/M3B catalytic" evidence="7">
    <location>
        <begin position="204"/>
        <end position="582"/>
    </location>
</feature>
<dbReference type="GO" id="GO:0016787">
    <property type="term" value="F:hydrolase activity"/>
    <property type="evidence" value="ECO:0007669"/>
    <property type="project" value="UniProtKB-KW"/>
</dbReference>
<comment type="caution">
    <text evidence="9">The sequence shown here is derived from an EMBL/GenBank/DDBJ whole genome shotgun (WGS) entry which is preliminary data.</text>
</comment>
<proteinExistence type="inferred from homology"/>
<name>A0ABV6GB18_9BACI</name>
<dbReference type="InterPro" id="IPR001333">
    <property type="entry name" value="Peptidase_M32_Taq"/>
</dbReference>
<evidence type="ECO:0000256" key="2">
    <source>
        <dbReference type="ARBA" id="ARBA00022723"/>
    </source>
</evidence>
<dbReference type="SUPFAM" id="SSF55486">
    <property type="entry name" value="Metalloproteases ('zincins'), catalytic domain"/>
    <property type="match status" value="1"/>
</dbReference>
<keyword evidence="3 6" id="KW-0378">Hydrolase</keyword>
<dbReference type="CDD" id="cd09607">
    <property type="entry name" value="M3B_PepF"/>
    <property type="match status" value="1"/>
</dbReference>
<evidence type="ECO:0000256" key="5">
    <source>
        <dbReference type="ARBA" id="ARBA00023049"/>
    </source>
</evidence>
<accession>A0ABV6GB18</accession>
<feature type="domain" description="Oligopeptidase F N-terminal" evidence="8">
    <location>
        <begin position="116"/>
        <end position="182"/>
    </location>
</feature>
<evidence type="ECO:0000256" key="4">
    <source>
        <dbReference type="ARBA" id="ARBA00022833"/>
    </source>
</evidence>
<dbReference type="EC" id="3.4.-.-" evidence="9"/>
<dbReference type="RefSeq" id="WP_378931340.1">
    <property type="nucleotide sequence ID" value="NZ_JBHLVO010000003.1"/>
</dbReference>
<reference evidence="9 10" key="1">
    <citation type="submission" date="2024-09" db="EMBL/GenBank/DDBJ databases">
        <authorList>
            <person name="Sun Q."/>
            <person name="Mori K."/>
        </authorList>
    </citation>
    <scope>NUCLEOTIDE SEQUENCE [LARGE SCALE GENOMIC DNA]</scope>
    <source>
        <strain evidence="9 10">CCM 7228</strain>
    </source>
</reference>
<dbReference type="Gene3D" id="1.10.1370.20">
    <property type="entry name" value="Oligoendopeptidase f, C-terminal domain"/>
    <property type="match status" value="1"/>
</dbReference>
<dbReference type="InterPro" id="IPR034006">
    <property type="entry name" value="M3B_PepF_2"/>
</dbReference>
<dbReference type="EMBL" id="JBHLVO010000003">
    <property type="protein sequence ID" value="MFC0270873.1"/>
    <property type="molecule type" value="Genomic_DNA"/>
</dbReference>
<dbReference type="InterPro" id="IPR042088">
    <property type="entry name" value="OligoPept_F_C"/>
</dbReference>
<comment type="similarity">
    <text evidence="6">Belongs to the peptidase M3 family.</text>
</comment>
<sequence length="597" mass="68364">MQKSTYSDTWDLDVIFEGGSHSDEFESYLHTIQSFLTDLETSVTMLHLTDSTAHQGLNQVVELVAKVSKKLQQAGSYINCLQAQDTTDKHANLLRSRFTKLRSTFSTMMIEFDQKLVETEESVWNELFEDDDLQQLHFVLNEKREDSKERLSLEKESLIQGLSVDGYSGWGQLYDLLVAKIKIPFELDGVLNELSVGQAFNKFSSADRNVRKSVFEKWEDAWEEQADVFSETLNHLGGFRLAVYKERGWEEVLKEPLRINRMKKETLDMMWQVISENKQPLVNYLNRKAKLLGLEKMSWYDLDAPIVKTDSKVTYQDGSDFIVDQFSQFGSELTSFTKKAFEESWIEAEDRAGKAPGGFCTSFPESVESRIFMTFSGTPSNVSTLAHELGHAFHQHVMQGVHPLNSRYAMNVAETASTFAETIVADAAVKNAKNEAERLALLEDKLQRSVALLMNIHARFIFENGFYEERKEGFVSADRLNELMENAQKEAYCQSLESYHPSFWSSKLHFYITGTPFYNFPYTFGFLFSLGIYAKALEEGTAFEEHYIALLRDTGSMSVEDLAEKHLGVDLTQKDFWEKAVKLAVSDVEEFLELTEE</sequence>
<dbReference type="InterPro" id="IPR011977">
    <property type="entry name" value="Pept_M3B_clade3"/>
</dbReference>